<evidence type="ECO:0000313" key="10">
    <source>
        <dbReference type="Proteomes" id="UP000501346"/>
    </source>
</evidence>
<keyword evidence="5" id="KW-0175">Coiled coil</keyword>
<dbReference type="PROSITE" id="PS51914">
    <property type="entry name" value="MRH"/>
    <property type="match status" value="1"/>
</dbReference>
<feature type="coiled-coil region" evidence="5">
    <location>
        <begin position="480"/>
        <end position="517"/>
    </location>
</feature>
<dbReference type="Gene3D" id="2.70.130.10">
    <property type="entry name" value="Mannose-6-phosphate receptor binding domain"/>
    <property type="match status" value="1"/>
</dbReference>
<feature type="coiled-coil region" evidence="5">
    <location>
        <begin position="164"/>
        <end position="222"/>
    </location>
</feature>
<dbReference type="AlphaFoldDB" id="A0A6C1DNY8"/>
<keyword evidence="4" id="KW-1015">Disulfide bond</keyword>
<gene>
    <name evidence="9" type="primary">GTB1_1</name>
    <name evidence="9" type="ORF">GRS66_000956</name>
</gene>
<keyword evidence="2 7" id="KW-0732">Signal</keyword>
<keyword evidence="10" id="KW-1185">Reference proteome</keyword>
<evidence type="ECO:0000313" key="9">
    <source>
        <dbReference type="EMBL" id="QID78736.1"/>
    </source>
</evidence>
<evidence type="ECO:0000256" key="2">
    <source>
        <dbReference type="ARBA" id="ARBA00022729"/>
    </source>
</evidence>
<evidence type="ECO:0000259" key="8">
    <source>
        <dbReference type="PROSITE" id="PS51914"/>
    </source>
</evidence>
<dbReference type="PANTHER" id="PTHR12630:SF1">
    <property type="entry name" value="GLUCOSIDASE 2 SUBUNIT BETA"/>
    <property type="match status" value="1"/>
</dbReference>
<feature type="chain" id="PRO_5025425200" description="Glucosidase 2 subunit beta" evidence="7">
    <location>
        <begin position="21"/>
        <end position="702"/>
    </location>
</feature>
<protein>
    <recommendedName>
        <fullName evidence="1">Glucosidase 2 subunit beta</fullName>
    </recommendedName>
</protein>
<evidence type="ECO:0000256" key="1">
    <source>
        <dbReference type="ARBA" id="ARBA00022387"/>
    </source>
</evidence>
<feature type="region of interest" description="Disordered" evidence="6">
    <location>
        <begin position="435"/>
        <end position="457"/>
    </location>
</feature>
<evidence type="ECO:0000256" key="5">
    <source>
        <dbReference type="SAM" id="Coils"/>
    </source>
</evidence>
<accession>A0A6C1DNY8</accession>
<dbReference type="OrthoDB" id="28322at2759"/>
<dbReference type="Pfam" id="PF13015">
    <property type="entry name" value="PRKCSH_1"/>
    <property type="match status" value="1"/>
</dbReference>
<feature type="domain" description="MRH" evidence="8">
    <location>
        <begin position="537"/>
        <end position="689"/>
    </location>
</feature>
<dbReference type="EMBL" id="CP048985">
    <property type="protein sequence ID" value="QID78736.1"/>
    <property type="molecule type" value="Genomic_DNA"/>
</dbReference>
<feature type="signal peptide" evidence="7">
    <location>
        <begin position="1"/>
        <end position="20"/>
    </location>
</feature>
<dbReference type="InterPro" id="IPR009011">
    <property type="entry name" value="Man6P_isomerase_rcpt-bd_dom_sf"/>
</dbReference>
<dbReference type="GO" id="GO:0017177">
    <property type="term" value="C:glucosidase II complex"/>
    <property type="evidence" value="ECO:0007669"/>
    <property type="project" value="TreeGrafter"/>
</dbReference>
<keyword evidence="3" id="KW-0256">Endoplasmic reticulum</keyword>
<evidence type="ECO:0000256" key="7">
    <source>
        <dbReference type="SAM" id="SignalP"/>
    </source>
</evidence>
<proteinExistence type="predicted"/>
<reference evidence="9 10" key="1">
    <citation type="journal article" date="2019" name="BMC Genomics">
        <title>Chromosome level assembly and comparative genome analysis confirm lager-brewing yeasts originated from a single hybridization.</title>
        <authorList>
            <person name="Salazar A.N."/>
            <person name="Gorter de Vries A.R."/>
            <person name="van den Broek M."/>
            <person name="Brouwers N."/>
            <person name="de la Torre Cortes P."/>
            <person name="Kuijpers N.G.A."/>
            <person name="Daran J.G."/>
            <person name="Abeel T."/>
        </authorList>
    </citation>
    <scope>NUCLEOTIDE SEQUENCE [LARGE SCALE GENOMIC DNA]</scope>
    <source>
        <strain evidence="9 10">CBS 1483</strain>
    </source>
</reference>
<dbReference type="SUPFAM" id="SSF50911">
    <property type="entry name" value="Mannose 6-phosphate receptor domain"/>
    <property type="match status" value="1"/>
</dbReference>
<dbReference type="InterPro" id="IPR036607">
    <property type="entry name" value="PRKCSH"/>
</dbReference>
<organism evidence="9 10">
    <name type="scientific">Saccharomyces pastorianus</name>
    <name type="common">Lager yeast</name>
    <name type="synonym">Saccharomyces cerevisiae x Saccharomyces eubayanus</name>
    <dbReference type="NCBI Taxonomy" id="27292"/>
    <lineage>
        <taxon>Eukaryota</taxon>
        <taxon>Fungi</taxon>
        <taxon>Dikarya</taxon>
        <taxon>Ascomycota</taxon>
        <taxon>Saccharomycotina</taxon>
        <taxon>Saccharomycetes</taxon>
        <taxon>Saccharomycetales</taxon>
        <taxon>Saccharomycetaceae</taxon>
        <taxon>Saccharomyces</taxon>
    </lineage>
</organism>
<dbReference type="Pfam" id="PF12999">
    <property type="entry name" value="PRKCSH-like"/>
    <property type="match status" value="1"/>
</dbReference>
<evidence type="ECO:0000256" key="4">
    <source>
        <dbReference type="ARBA" id="ARBA00023157"/>
    </source>
</evidence>
<dbReference type="InterPro" id="IPR039794">
    <property type="entry name" value="Gtb1-like"/>
</dbReference>
<evidence type="ECO:0000256" key="6">
    <source>
        <dbReference type="SAM" id="MobiDB-lite"/>
    </source>
</evidence>
<dbReference type="InterPro" id="IPR044865">
    <property type="entry name" value="MRH_dom"/>
</dbReference>
<dbReference type="PANTHER" id="PTHR12630">
    <property type="entry name" value="N-LINKED OLIGOSACCHARIDE PROCESSING"/>
    <property type="match status" value="1"/>
</dbReference>
<evidence type="ECO:0000256" key="3">
    <source>
        <dbReference type="ARBA" id="ARBA00022824"/>
    </source>
</evidence>
<dbReference type="InterPro" id="IPR028146">
    <property type="entry name" value="PRKCSH_N"/>
</dbReference>
<sequence>MVSMFSLFLLLIEQSPLVASLQQSQRHIVGVPWEKQHLYDSNEPDLTKWHCLNHEDIVLDISQINDGVCDCPDGSDEPGSAACVEDIFKSVAEGGGKVNKYFYCDNKGFIPRYIRKSEVADGICDCCDCSDELLSGYELFDAGSNCSQLKNEFDIMASKELSSYREGKEALDELERKYGTKEEAITRGNCLEEDKEKASAEIKVLSNRLSENRAKLEQLRGEYFNQLSHDPILYQFEQLNSTRLGSDILTSFTMVSRVSKGYQDIFKILSDLSEAYTPSLNDKVVNDNIKKFRKVRRRAEKAKINADSKIDDEQADNLYLYFTEEVPQIFLKRESENTLRYVIGKSNFVQALVEGKINYTNDILEYIREFRLIMDDISQNYNVNFQDAGVKSAVDSYKNYLGEYGELAELEPVHPSESLLRSLSEVTSFVNENAPKVLPPDAVESEQDTNSDHIGTSGDLRNKLKEILSKLNIFSSRKDLVSLEKRFRSCESQVSLLENELKQKMDYKKLLDETEDEGTNSTAGNLTELLELMGSQSYCLDDILDNYVYTICFQRPMTEGVIYQAEDKVDGKKVLIGRFKTSGFNVDLNMEKYAEHLKATYDEKSDLISNLAAIQDDDGNMQHYVFGNLNELNNGLVLEYENGDQCWNGPRRSATVFVRCSDKFKIRSVHEATKCNYIFDVVGPLGCNKTFEYEPPKFNLSE</sequence>
<dbReference type="Proteomes" id="UP000501346">
    <property type="component" value="Chromosome ScIV"/>
</dbReference>
<name>A0A6C1DNY8_SACPS</name>
<dbReference type="GO" id="GO:0006491">
    <property type="term" value="P:N-glycan processing"/>
    <property type="evidence" value="ECO:0007669"/>
    <property type="project" value="TreeGrafter"/>
</dbReference>